<dbReference type="EMBL" id="JBHSJJ010000006">
    <property type="protein sequence ID" value="MFC4872548.1"/>
    <property type="molecule type" value="Genomic_DNA"/>
</dbReference>
<dbReference type="InterPro" id="IPR052732">
    <property type="entry name" value="Cell-binding_unc_protein"/>
</dbReference>
<feature type="domain" description="Aminoglycoside phosphotransferase" evidence="1">
    <location>
        <begin position="122"/>
        <end position="258"/>
    </location>
</feature>
<accession>A0ABV9T1Q5</accession>
<dbReference type="SUPFAM" id="SSF56112">
    <property type="entry name" value="Protein kinase-like (PK-like)"/>
    <property type="match status" value="1"/>
</dbReference>
<gene>
    <name evidence="2" type="ORF">ACFPFU_12695</name>
</gene>
<sequence length="335" mass="38706">MKKEDAEILAEKGFFEDKKLDGKLVETHISWVILSGEFAFKIKKPLKLSFLDFSTLALRKKFCYRELELNSRFSDIYCGVFPIEKKGDKWRIGENGGETVDFAVQMKLMDNELRMDELLSRNKVRGDQIVSLAKQVARFHQEAPVISDRFELKEAKALFNDIGNACAAVKKLMGTHRVNAVKEAIAWSDSFLSAHQTEFQRRVEQGFVRDVHGDLHSGNVFLTDPPVVFDCIEFNDKIRQIDVLYEVAFMCMDLEAFGKKDLSDLFLTTYQSATPDYYTPKDAMIFLYFKCLRANVRAKVTMLALEQAEDSKDKEELMSRIDKYLELMVNYRKND</sequence>
<dbReference type="PANTHER" id="PTHR43883:SF1">
    <property type="entry name" value="GLUCONOKINASE"/>
    <property type="match status" value="1"/>
</dbReference>
<evidence type="ECO:0000313" key="2">
    <source>
        <dbReference type="EMBL" id="MFC4872548.1"/>
    </source>
</evidence>
<protein>
    <submittedName>
        <fullName evidence="2">Phosphotransferase</fullName>
    </submittedName>
</protein>
<evidence type="ECO:0000259" key="1">
    <source>
        <dbReference type="Pfam" id="PF01636"/>
    </source>
</evidence>
<reference evidence="3" key="1">
    <citation type="journal article" date="2019" name="Int. J. Syst. Evol. Microbiol.">
        <title>The Global Catalogue of Microorganisms (GCM) 10K type strain sequencing project: providing services to taxonomists for standard genome sequencing and annotation.</title>
        <authorList>
            <consortium name="The Broad Institute Genomics Platform"/>
            <consortium name="The Broad Institute Genome Sequencing Center for Infectious Disease"/>
            <person name="Wu L."/>
            <person name="Ma J."/>
        </authorList>
    </citation>
    <scope>NUCLEOTIDE SEQUENCE [LARGE SCALE GENOMIC DNA]</scope>
    <source>
        <strain evidence="3">CGMCC 4.7466</strain>
    </source>
</reference>
<keyword evidence="3" id="KW-1185">Reference proteome</keyword>
<evidence type="ECO:0000313" key="3">
    <source>
        <dbReference type="Proteomes" id="UP001595818"/>
    </source>
</evidence>
<name>A0ABV9T1Q5_9BACT</name>
<dbReference type="InterPro" id="IPR011009">
    <property type="entry name" value="Kinase-like_dom_sf"/>
</dbReference>
<dbReference type="InterPro" id="IPR002575">
    <property type="entry name" value="Aminoglycoside_PTrfase"/>
</dbReference>
<organism evidence="2 3">
    <name type="scientific">Negadavirga shengliensis</name>
    <dbReference type="NCBI Taxonomy" id="1389218"/>
    <lineage>
        <taxon>Bacteria</taxon>
        <taxon>Pseudomonadati</taxon>
        <taxon>Bacteroidota</taxon>
        <taxon>Cytophagia</taxon>
        <taxon>Cytophagales</taxon>
        <taxon>Cyclobacteriaceae</taxon>
        <taxon>Negadavirga</taxon>
    </lineage>
</organism>
<proteinExistence type="predicted"/>
<dbReference type="Pfam" id="PF01636">
    <property type="entry name" value="APH"/>
    <property type="match status" value="1"/>
</dbReference>
<dbReference type="PANTHER" id="PTHR43883">
    <property type="entry name" value="SLR0207 PROTEIN"/>
    <property type="match status" value="1"/>
</dbReference>
<dbReference type="Proteomes" id="UP001595818">
    <property type="component" value="Unassembled WGS sequence"/>
</dbReference>
<comment type="caution">
    <text evidence="2">The sequence shown here is derived from an EMBL/GenBank/DDBJ whole genome shotgun (WGS) entry which is preliminary data.</text>
</comment>
<dbReference type="RefSeq" id="WP_377065031.1">
    <property type="nucleotide sequence ID" value="NZ_JBHSJJ010000006.1"/>
</dbReference>